<name>A0ABV4BWI0_9CLOT</name>
<evidence type="ECO:0000313" key="1">
    <source>
        <dbReference type="EMBL" id="MEY8001198.1"/>
    </source>
</evidence>
<proteinExistence type="predicted"/>
<dbReference type="RefSeq" id="WP_369705092.1">
    <property type="nucleotide sequence ID" value="NZ_JBGEWD010000014.1"/>
</dbReference>
<evidence type="ECO:0000313" key="2">
    <source>
        <dbReference type="Proteomes" id="UP001564657"/>
    </source>
</evidence>
<reference evidence="1 2" key="1">
    <citation type="submission" date="2024-08" db="EMBL/GenBank/DDBJ databases">
        <title>Clostridium lapicellarii sp. nov., and Clostridium renhuaiense sp. nov., two species isolated from the mud in a fermentation cellar used for producing sauce-flavour Chinese liquors.</title>
        <authorList>
            <person name="Yang F."/>
            <person name="Wang H."/>
            <person name="Chen L.Q."/>
            <person name="Zhou N."/>
            <person name="Lu J.J."/>
            <person name="Pu X.X."/>
            <person name="Wan B."/>
            <person name="Wang L."/>
            <person name="Liu S.J."/>
        </authorList>
    </citation>
    <scope>NUCLEOTIDE SEQUENCE [LARGE SCALE GENOMIC DNA]</scope>
    <source>
        <strain evidence="1 2">MT-5</strain>
    </source>
</reference>
<keyword evidence="2" id="KW-1185">Reference proteome</keyword>
<accession>A0ABV4BWI0</accession>
<organism evidence="1 2">
    <name type="scientific">Clostridium moutaii</name>
    <dbReference type="NCBI Taxonomy" id="3240932"/>
    <lineage>
        <taxon>Bacteria</taxon>
        <taxon>Bacillati</taxon>
        <taxon>Bacillota</taxon>
        <taxon>Clostridia</taxon>
        <taxon>Eubacteriales</taxon>
        <taxon>Clostridiaceae</taxon>
        <taxon>Clostridium</taxon>
    </lineage>
</organism>
<dbReference type="EMBL" id="JBGEWD010000014">
    <property type="protein sequence ID" value="MEY8001198.1"/>
    <property type="molecule type" value="Genomic_DNA"/>
</dbReference>
<comment type="caution">
    <text evidence="1">The sequence shown here is derived from an EMBL/GenBank/DDBJ whole genome shotgun (WGS) entry which is preliminary data.</text>
</comment>
<protein>
    <submittedName>
        <fullName evidence="1">Capsid protein</fullName>
    </submittedName>
</protein>
<dbReference type="Proteomes" id="UP001564657">
    <property type="component" value="Unassembled WGS sequence"/>
</dbReference>
<sequence length="292" mass="32449">MTINYVDAFLTQLQQKYTRELTSSALTSDQVRFIGAKNVKIPRLTLSGYKDHNRAAGWNSGTYGNDFEIKVLAHDRDVSFYVDAEDVDETNQILTVANITNVFLTEQAIPELDKYRYSKLYADFIAFGGVADTTVLSLANILTTFDQLMQNMDEANVPLSGRKIYVTPAVNTLLKQANQMQRFINVDGSSSGVINRSVHSLDDVEIIIVPSDRMKTIYDFTDGAVPGVGAKQINMILVHPSAIIAPIKRSAIYLWAPGTHTEGDGWLYQNRSYTDLFLIQNKVPGIQINAAA</sequence>
<gene>
    <name evidence="1" type="ORF">AB8U03_13535</name>
</gene>